<reference evidence="1 2" key="1">
    <citation type="submission" date="2018-10" db="EMBL/GenBank/DDBJ databases">
        <title>Genomic Encyclopedia of Archaeal and Bacterial Type Strains, Phase II (KMG-II): from individual species to whole genera.</title>
        <authorList>
            <person name="Goeker M."/>
        </authorList>
    </citation>
    <scope>NUCLEOTIDE SEQUENCE [LARGE SCALE GENOMIC DNA]</scope>
    <source>
        <strain evidence="1 2">ATCC 29870</strain>
    </source>
</reference>
<comment type="caution">
    <text evidence="1">The sequence shown here is derived from an EMBL/GenBank/DDBJ whole genome shotgun (WGS) entry which is preliminary data.</text>
</comment>
<keyword evidence="2" id="KW-1185">Reference proteome</keyword>
<name>A0A3M0A0B0_9BACT</name>
<dbReference type="RefSeq" id="WP_121940688.1">
    <property type="nucleotide sequence ID" value="NZ_CP137846.1"/>
</dbReference>
<dbReference type="AlphaFoldDB" id="A0A3M0A0B0"/>
<evidence type="ECO:0000313" key="1">
    <source>
        <dbReference type="EMBL" id="RMA78561.1"/>
    </source>
</evidence>
<sequence>MEQINEQISESLFKKRRFIESFCNYAKIEDSFRYKNNGEKRSGFLNHFVENLDNDAKTIFLENYIFKNRSGEWYLSHWSKGTYYKKLNDVTNLFMRFINEYY</sequence>
<protein>
    <submittedName>
        <fullName evidence="1">Uncharacterized protein</fullName>
    </submittedName>
</protein>
<dbReference type="Proteomes" id="UP000267246">
    <property type="component" value="Unassembled WGS sequence"/>
</dbReference>
<proteinExistence type="predicted"/>
<gene>
    <name evidence="1" type="ORF">JN00_0200</name>
</gene>
<evidence type="ECO:0000313" key="2">
    <source>
        <dbReference type="Proteomes" id="UP000267246"/>
    </source>
</evidence>
<accession>A0A3M0A0B0</accession>
<dbReference type="OrthoDB" id="398977at2"/>
<organism evidence="1 2">
    <name type="scientific">Metamycoplasma subdolum</name>
    <dbReference type="NCBI Taxonomy" id="92407"/>
    <lineage>
        <taxon>Bacteria</taxon>
        <taxon>Bacillati</taxon>
        <taxon>Mycoplasmatota</taxon>
        <taxon>Mycoplasmoidales</taxon>
        <taxon>Metamycoplasmataceae</taxon>
        <taxon>Metamycoplasma</taxon>
    </lineage>
</organism>
<dbReference type="EMBL" id="REFI01000006">
    <property type="protein sequence ID" value="RMA78561.1"/>
    <property type="molecule type" value="Genomic_DNA"/>
</dbReference>